<sequence length="251" mass="26426">MFKLVLIAGVVFCAGLVAAADDDVEFALISFCNGNDGANPLGFGSLAWTSGACIRFSDTFYIMPDCTANQLKFFNSSTCTHQLGNDSFSCNEGGFSVTCGTAPENTVGTVLLYNEDDCSDTPDMRYFVTDSCIQQNDDDDDDDRRVLRSSSTSMSVACEDKKIVVSVFTDSVSCTGTATTFNVPADECLDMSAVFPSDDDFDDDDYGNPFVSEKMVAKCGADTTADGTGSATTASVTAGLVATVALIAALL</sequence>
<evidence type="ECO:0000313" key="2">
    <source>
        <dbReference type="EMBL" id="EDQ87483.1"/>
    </source>
</evidence>
<reference evidence="2 3" key="1">
    <citation type="journal article" date="2008" name="Nature">
        <title>The genome of the choanoflagellate Monosiga brevicollis and the origin of metazoans.</title>
        <authorList>
            <consortium name="JGI Sequencing"/>
            <person name="King N."/>
            <person name="Westbrook M.J."/>
            <person name="Young S.L."/>
            <person name="Kuo A."/>
            <person name="Abedin M."/>
            <person name="Chapman J."/>
            <person name="Fairclough S."/>
            <person name="Hellsten U."/>
            <person name="Isogai Y."/>
            <person name="Letunic I."/>
            <person name="Marr M."/>
            <person name="Pincus D."/>
            <person name="Putnam N."/>
            <person name="Rokas A."/>
            <person name="Wright K.J."/>
            <person name="Zuzow R."/>
            <person name="Dirks W."/>
            <person name="Good M."/>
            <person name="Goodstein D."/>
            <person name="Lemons D."/>
            <person name="Li W."/>
            <person name="Lyons J.B."/>
            <person name="Morris A."/>
            <person name="Nichols S."/>
            <person name="Richter D.J."/>
            <person name="Salamov A."/>
            <person name="Bork P."/>
            <person name="Lim W.A."/>
            <person name="Manning G."/>
            <person name="Miller W.T."/>
            <person name="McGinnis W."/>
            <person name="Shapiro H."/>
            <person name="Tjian R."/>
            <person name="Grigoriev I.V."/>
            <person name="Rokhsar D."/>
        </authorList>
    </citation>
    <scope>NUCLEOTIDE SEQUENCE [LARGE SCALE GENOMIC DNA]</scope>
    <source>
        <strain evidence="3">MX1 / ATCC 50154</strain>
    </source>
</reference>
<name>A9V4N1_MONBE</name>
<organism evidence="2 3">
    <name type="scientific">Monosiga brevicollis</name>
    <name type="common">Choanoflagellate</name>
    <dbReference type="NCBI Taxonomy" id="81824"/>
    <lineage>
        <taxon>Eukaryota</taxon>
        <taxon>Choanoflagellata</taxon>
        <taxon>Craspedida</taxon>
        <taxon>Salpingoecidae</taxon>
        <taxon>Monosiga</taxon>
    </lineage>
</organism>
<accession>A9V4N1</accession>
<dbReference type="Proteomes" id="UP000001357">
    <property type="component" value="Unassembled WGS sequence"/>
</dbReference>
<gene>
    <name evidence="2" type="ORF">MONBRDRAFT_33308</name>
</gene>
<keyword evidence="1" id="KW-0732">Signal</keyword>
<dbReference type="RefSeq" id="XP_001747743.1">
    <property type="nucleotide sequence ID" value="XM_001747691.1"/>
</dbReference>
<dbReference type="KEGG" id="mbr:MONBRDRAFT_33308"/>
<protein>
    <submittedName>
        <fullName evidence="2">Uncharacterized protein</fullName>
    </submittedName>
</protein>
<feature type="signal peptide" evidence="1">
    <location>
        <begin position="1"/>
        <end position="19"/>
    </location>
</feature>
<dbReference type="EMBL" id="CH991559">
    <property type="protein sequence ID" value="EDQ87483.1"/>
    <property type="molecule type" value="Genomic_DNA"/>
</dbReference>
<proteinExistence type="predicted"/>
<feature type="chain" id="PRO_5002745102" evidence="1">
    <location>
        <begin position="20"/>
        <end position="251"/>
    </location>
</feature>
<dbReference type="GeneID" id="5892985"/>
<dbReference type="AlphaFoldDB" id="A9V4N1"/>
<keyword evidence="3" id="KW-1185">Reference proteome</keyword>
<evidence type="ECO:0000313" key="3">
    <source>
        <dbReference type="Proteomes" id="UP000001357"/>
    </source>
</evidence>
<evidence type="ECO:0000256" key="1">
    <source>
        <dbReference type="SAM" id="SignalP"/>
    </source>
</evidence>
<dbReference type="InParanoid" id="A9V4N1"/>